<evidence type="ECO:0000313" key="3">
    <source>
        <dbReference type="Proteomes" id="UP000823926"/>
    </source>
</evidence>
<keyword evidence="1" id="KW-0472">Membrane</keyword>
<organism evidence="2 3">
    <name type="scientific">Candidatus Rikenella faecigallinarum</name>
    <dbReference type="NCBI Taxonomy" id="2838745"/>
    <lineage>
        <taxon>Bacteria</taxon>
        <taxon>Pseudomonadati</taxon>
        <taxon>Bacteroidota</taxon>
        <taxon>Bacteroidia</taxon>
        <taxon>Bacteroidales</taxon>
        <taxon>Rikenellaceae</taxon>
        <taxon>Rikenella</taxon>
    </lineage>
</organism>
<dbReference type="EMBL" id="DXHL01000032">
    <property type="protein sequence ID" value="HIW11180.1"/>
    <property type="molecule type" value="Genomic_DNA"/>
</dbReference>
<gene>
    <name evidence="2" type="ORF">H9888_06760</name>
</gene>
<feature type="transmembrane region" description="Helical" evidence="1">
    <location>
        <begin position="6"/>
        <end position="27"/>
    </location>
</feature>
<dbReference type="AlphaFoldDB" id="A0A9D1TYY3"/>
<reference evidence="2" key="2">
    <citation type="submission" date="2021-04" db="EMBL/GenBank/DDBJ databases">
        <authorList>
            <person name="Gilroy R."/>
        </authorList>
    </citation>
    <scope>NUCLEOTIDE SEQUENCE</scope>
    <source>
        <strain evidence="2">ChiBcec15-1070</strain>
    </source>
</reference>
<name>A0A9D1TYY3_9BACT</name>
<protein>
    <submittedName>
        <fullName evidence="2">Uncharacterized protein</fullName>
    </submittedName>
</protein>
<keyword evidence="1" id="KW-1133">Transmembrane helix</keyword>
<evidence type="ECO:0000313" key="2">
    <source>
        <dbReference type="EMBL" id="HIW11180.1"/>
    </source>
</evidence>
<dbReference type="Proteomes" id="UP000823926">
    <property type="component" value="Unassembled WGS sequence"/>
</dbReference>
<evidence type="ECO:0000256" key="1">
    <source>
        <dbReference type="SAM" id="Phobius"/>
    </source>
</evidence>
<proteinExistence type="predicted"/>
<comment type="caution">
    <text evidence="2">The sequence shown here is derived from an EMBL/GenBank/DDBJ whole genome shotgun (WGS) entry which is preliminary data.</text>
</comment>
<sequence>MNTTLLILLISIAALALFVLGLSITIIRKGHPIESDVGSNRDMKRMGIECASAQIRREEAERTGRKAYLNEGCDGGCDTCVTHDPCR</sequence>
<keyword evidence="1" id="KW-0812">Transmembrane</keyword>
<reference evidence="2" key="1">
    <citation type="journal article" date="2021" name="PeerJ">
        <title>Extensive microbial diversity within the chicken gut microbiome revealed by metagenomics and culture.</title>
        <authorList>
            <person name="Gilroy R."/>
            <person name="Ravi A."/>
            <person name="Getino M."/>
            <person name="Pursley I."/>
            <person name="Horton D.L."/>
            <person name="Alikhan N.F."/>
            <person name="Baker D."/>
            <person name="Gharbi K."/>
            <person name="Hall N."/>
            <person name="Watson M."/>
            <person name="Adriaenssens E.M."/>
            <person name="Foster-Nyarko E."/>
            <person name="Jarju S."/>
            <person name="Secka A."/>
            <person name="Antonio M."/>
            <person name="Oren A."/>
            <person name="Chaudhuri R.R."/>
            <person name="La Ragione R."/>
            <person name="Hildebrand F."/>
            <person name="Pallen M.J."/>
        </authorList>
    </citation>
    <scope>NUCLEOTIDE SEQUENCE</scope>
    <source>
        <strain evidence="2">ChiBcec15-1070</strain>
    </source>
</reference>
<accession>A0A9D1TYY3</accession>